<comment type="caution">
    <text evidence="6">The sequence shown here is derived from an EMBL/GenBank/DDBJ whole genome shotgun (WGS) entry which is preliminary data.</text>
</comment>
<dbReference type="Gene3D" id="3.90.1150.10">
    <property type="entry name" value="Aspartate Aminotransferase, domain 1"/>
    <property type="match status" value="1"/>
</dbReference>
<evidence type="ECO:0000256" key="3">
    <source>
        <dbReference type="ARBA" id="ARBA00011881"/>
    </source>
</evidence>
<evidence type="ECO:0000256" key="2">
    <source>
        <dbReference type="ARBA" id="ARBA00006966"/>
    </source>
</evidence>
<feature type="domain" description="Aromatic amino acid beta-eliminating lyase/threonine aldolase" evidence="5">
    <location>
        <begin position="33"/>
        <end position="291"/>
    </location>
</feature>
<dbReference type="SUPFAM" id="SSF53383">
    <property type="entry name" value="PLP-dependent transferases"/>
    <property type="match status" value="1"/>
</dbReference>
<dbReference type="RefSeq" id="WP_408621888.1">
    <property type="nucleotide sequence ID" value="NZ_JBEQCT010000001.1"/>
</dbReference>
<evidence type="ECO:0000256" key="4">
    <source>
        <dbReference type="ARBA" id="ARBA00022898"/>
    </source>
</evidence>
<dbReference type="InterPro" id="IPR015421">
    <property type="entry name" value="PyrdxlP-dep_Trfase_major"/>
</dbReference>
<proteinExistence type="inferred from homology"/>
<evidence type="ECO:0000259" key="5">
    <source>
        <dbReference type="Pfam" id="PF01212"/>
    </source>
</evidence>
<dbReference type="PANTHER" id="PTHR48097">
    <property type="entry name" value="L-THREONINE ALDOLASE-RELATED"/>
    <property type="match status" value="1"/>
</dbReference>
<name>A0ABW9G2K4_9GAMM</name>
<evidence type="ECO:0000256" key="1">
    <source>
        <dbReference type="ARBA" id="ARBA00001933"/>
    </source>
</evidence>
<gene>
    <name evidence="6" type="ORF">ABUE30_01340</name>
</gene>
<protein>
    <submittedName>
        <fullName evidence="6">Beta-eliminating lyase-related protein</fullName>
    </submittedName>
</protein>
<dbReference type="Proteomes" id="UP001629953">
    <property type="component" value="Unassembled WGS sequence"/>
</dbReference>
<evidence type="ECO:0000313" key="7">
    <source>
        <dbReference type="Proteomes" id="UP001629953"/>
    </source>
</evidence>
<dbReference type="GO" id="GO:0016829">
    <property type="term" value="F:lyase activity"/>
    <property type="evidence" value="ECO:0007669"/>
    <property type="project" value="UniProtKB-KW"/>
</dbReference>
<accession>A0ABW9G2K4</accession>
<comment type="subunit">
    <text evidence="3">Homotetramer.</text>
</comment>
<reference evidence="6 7" key="1">
    <citation type="journal article" date="2013" name="Int. J. Syst. Evol. Microbiol.">
        <title>Celerinatantimonas yamalensis sp. nov., a cold-adapted diazotrophic bacterium from a cold permafrost brine.</title>
        <authorList>
            <person name="Shcherbakova V."/>
            <person name="Chuvilskaya N."/>
            <person name="Rivkina E."/>
            <person name="Demidov N."/>
            <person name="Uchaeva V."/>
            <person name="Suetin S."/>
            <person name="Suzina N."/>
            <person name="Gilichinsky D."/>
        </authorList>
    </citation>
    <scope>NUCLEOTIDE SEQUENCE [LARGE SCALE GENOMIC DNA]</scope>
    <source>
        <strain evidence="6 7">C7</strain>
    </source>
</reference>
<dbReference type="InterPro" id="IPR015424">
    <property type="entry name" value="PyrdxlP-dep_Trfase"/>
</dbReference>
<dbReference type="PANTHER" id="PTHR48097:SF9">
    <property type="entry name" value="L-THREONINE ALDOLASE"/>
    <property type="match status" value="1"/>
</dbReference>
<keyword evidence="4" id="KW-0663">Pyridoxal phosphate</keyword>
<dbReference type="InterPro" id="IPR015422">
    <property type="entry name" value="PyrdxlP-dep_Trfase_small"/>
</dbReference>
<sequence>MPTNLRKQCHTFLSGNHEYSPAELFTQMATWCEAHHVEHDTYGEGETIEQFEQKIAELLGFESALFVISGTMTQPTVLQLACQQRRCYNVAMHETCHINRHEGQGYQLQNRFHVLPIGDRHSPWLVDDLKAWPDELAAAVYELPMREIGGQLPSFEQLSAIKTYCHAQNIHLHMDGARLWESAAFYQKSYADIAQGFDSVYVSLYKGVNGLGGSILAGDNALIEKARLWMRRQGGNVYHRTPYVVSAAMQFDARLAALPKLFARTQQIYQIFQRYPVVTLNPSQPQANMLHWYLPMDLEKANTLRDTLAKQKGIWLGHPQSAPQPNQSFIEWYVGDRLLTMPDDELIALLDWIQNYLHAEQR</sequence>
<comment type="cofactor">
    <cofactor evidence="1">
        <name>pyridoxal 5'-phosphate</name>
        <dbReference type="ChEBI" id="CHEBI:597326"/>
    </cofactor>
</comment>
<dbReference type="InterPro" id="IPR001597">
    <property type="entry name" value="ArAA_b-elim_lyase/Thr_aldolase"/>
</dbReference>
<keyword evidence="6" id="KW-0456">Lyase</keyword>
<organism evidence="6 7">
    <name type="scientific">Celerinatantimonas yamalensis</name>
    <dbReference type="NCBI Taxonomy" id="559956"/>
    <lineage>
        <taxon>Bacteria</taxon>
        <taxon>Pseudomonadati</taxon>
        <taxon>Pseudomonadota</taxon>
        <taxon>Gammaproteobacteria</taxon>
        <taxon>Celerinatantimonadaceae</taxon>
        <taxon>Celerinatantimonas</taxon>
    </lineage>
</organism>
<comment type="similarity">
    <text evidence="2">Belongs to the threonine aldolase family.</text>
</comment>
<dbReference type="Gene3D" id="3.40.640.10">
    <property type="entry name" value="Type I PLP-dependent aspartate aminotransferase-like (Major domain)"/>
    <property type="match status" value="1"/>
</dbReference>
<evidence type="ECO:0000313" key="6">
    <source>
        <dbReference type="EMBL" id="MFM2483727.1"/>
    </source>
</evidence>
<keyword evidence="7" id="KW-1185">Reference proteome</keyword>
<dbReference type="EMBL" id="JBEQCT010000001">
    <property type="protein sequence ID" value="MFM2483727.1"/>
    <property type="molecule type" value="Genomic_DNA"/>
</dbReference>
<dbReference type="Pfam" id="PF01212">
    <property type="entry name" value="Beta_elim_lyase"/>
    <property type="match status" value="1"/>
</dbReference>